<evidence type="ECO:0000256" key="2">
    <source>
        <dbReference type="SAM" id="Phobius"/>
    </source>
</evidence>
<dbReference type="CDD" id="cd00105">
    <property type="entry name" value="KH-I"/>
    <property type="match status" value="1"/>
</dbReference>
<feature type="non-terminal residue" evidence="4">
    <location>
        <position position="1"/>
    </location>
</feature>
<evidence type="ECO:0000313" key="4">
    <source>
        <dbReference type="EMBL" id="CAJ0581650.1"/>
    </source>
</evidence>
<comment type="caution">
    <text evidence="4">The sequence shown here is derived from an EMBL/GenBank/DDBJ whole genome shotgun (WGS) entry which is preliminary data.</text>
</comment>
<proteinExistence type="predicted"/>
<sequence>MWWSSRISARQLAWAAGISLGSLLMYRYLQRRRRNQGTAGQAPPRYKRAFIRIDQSLIGLIIGKRGARLASLEEECKCLLTIVKLEPEKARNINDVLYLGDPGRETTAPVEEENWEDEQAKYDDLIEVPYIEVIYRSEHQLAYLQKLLKKIVAEVKKPQVVQKIGIPTESIVYVQGRYGRNLRRIYQATKAQVRILLPPDPEMDFLKGGFCNITEFEEPIPDLAPYLTTVVIRGPADSVELAQLMIQKSIESFYLKKDAVVAQTTRPEAETTLEEDLLTMERMKKALLELED</sequence>
<dbReference type="SMART" id="SM00322">
    <property type="entry name" value="KH"/>
    <property type="match status" value="2"/>
</dbReference>
<keyword evidence="2" id="KW-1133">Transmembrane helix</keyword>
<dbReference type="InterPro" id="IPR036612">
    <property type="entry name" value="KH_dom_type_1_sf"/>
</dbReference>
<evidence type="ECO:0000259" key="3">
    <source>
        <dbReference type="SMART" id="SM00322"/>
    </source>
</evidence>
<dbReference type="Pfam" id="PF00013">
    <property type="entry name" value="KH_1"/>
    <property type="match status" value="2"/>
</dbReference>
<dbReference type="Proteomes" id="UP001177023">
    <property type="component" value="Unassembled WGS sequence"/>
</dbReference>
<evidence type="ECO:0000256" key="1">
    <source>
        <dbReference type="PROSITE-ProRule" id="PRU00117"/>
    </source>
</evidence>
<dbReference type="SUPFAM" id="SSF54791">
    <property type="entry name" value="Eukaryotic type KH-domain (KH-domain type I)"/>
    <property type="match status" value="2"/>
</dbReference>
<keyword evidence="2" id="KW-0472">Membrane</keyword>
<keyword evidence="5" id="KW-1185">Reference proteome</keyword>
<accession>A0AA36D7R1</accession>
<organism evidence="4 5">
    <name type="scientific">Mesorhabditis spiculigera</name>
    <dbReference type="NCBI Taxonomy" id="96644"/>
    <lineage>
        <taxon>Eukaryota</taxon>
        <taxon>Metazoa</taxon>
        <taxon>Ecdysozoa</taxon>
        <taxon>Nematoda</taxon>
        <taxon>Chromadorea</taxon>
        <taxon>Rhabditida</taxon>
        <taxon>Rhabditina</taxon>
        <taxon>Rhabditomorpha</taxon>
        <taxon>Rhabditoidea</taxon>
        <taxon>Rhabditidae</taxon>
        <taxon>Mesorhabditinae</taxon>
        <taxon>Mesorhabditis</taxon>
    </lineage>
</organism>
<dbReference type="InterPro" id="IPR004088">
    <property type="entry name" value="KH_dom_type_1"/>
</dbReference>
<keyword evidence="1" id="KW-0694">RNA-binding</keyword>
<dbReference type="InterPro" id="IPR004087">
    <property type="entry name" value="KH_dom"/>
</dbReference>
<dbReference type="Gene3D" id="3.30.1370.10">
    <property type="entry name" value="K Homology domain, type 1"/>
    <property type="match status" value="1"/>
</dbReference>
<keyword evidence="2" id="KW-0812">Transmembrane</keyword>
<feature type="transmembrane region" description="Helical" evidence="2">
    <location>
        <begin position="12"/>
        <end position="29"/>
    </location>
</feature>
<dbReference type="PROSITE" id="PS50084">
    <property type="entry name" value="KH_TYPE_1"/>
    <property type="match status" value="1"/>
</dbReference>
<dbReference type="GO" id="GO:0003723">
    <property type="term" value="F:RNA binding"/>
    <property type="evidence" value="ECO:0007669"/>
    <property type="project" value="UniProtKB-UniRule"/>
</dbReference>
<evidence type="ECO:0000313" key="5">
    <source>
        <dbReference type="Proteomes" id="UP001177023"/>
    </source>
</evidence>
<gene>
    <name evidence="4" type="ORF">MSPICULIGERA_LOCUS19805</name>
</gene>
<protein>
    <recommendedName>
        <fullName evidence="3">K Homology domain-containing protein</fullName>
    </recommendedName>
</protein>
<feature type="domain" description="K Homology" evidence="3">
    <location>
        <begin position="158"/>
        <end position="251"/>
    </location>
</feature>
<dbReference type="EMBL" id="CATQJA010002663">
    <property type="protein sequence ID" value="CAJ0581650.1"/>
    <property type="molecule type" value="Genomic_DNA"/>
</dbReference>
<feature type="domain" description="K Homology" evidence="3">
    <location>
        <begin position="45"/>
        <end position="153"/>
    </location>
</feature>
<reference evidence="4" key="1">
    <citation type="submission" date="2023-06" db="EMBL/GenBank/DDBJ databases">
        <authorList>
            <person name="Delattre M."/>
        </authorList>
    </citation>
    <scope>NUCLEOTIDE SEQUENCE</scope>
    <source>
        <strain evidence="4">AF72</strain>
    </source>
</reference>
<name>A0AA36D7R1_9BILA</name>
<dbReference type="AlphaFoldDB" id="A0AA36D7R1"/>